<proteinExistence type="predicted"/>
<evidence type="ECO:0000256" key="1">
    <source>
        <dbReference type="SAM" id="Coils"/>
    </source>
</evidence>
<evidence type="ECO:0000256" key="2">
    <source>
        <dbReference type="SAM" id="MobiDB-lite"/>
    </source>
</evidence>
<feature type="compositionally biased region" description="Polar residues" evidence="2">
    <location>
        <begin position="707"/>
        <end position="716"/>
    </location>
</feature>
<protein>
    <recommendedName>
        <fullName evidence="5">F-box domain-containing protein</fullName>
    </recommendedName>
</protein>
<dbReference type="EMBL" id="MU154593">
    <property type="protein sequence ID" value="KAF9492918.1"/>
    <property type="molecule type" value="Genomic_DNA"/>
</dbReference>
<keyword evidence="1" id="KW-0175">Coiled coil</keyword>
<gene>
    <name evidence="3" type="ORF">BDN71DRAFT_1432861</name>
</gene>
<feature type="region of interest" description="Disordered" evidence="2">
    <location>
        <begin position="1073"/>
        <end position="1155"/>
    </location>
</feature>
<feature type="coiled-coil region" evidence="1">
    <location>
        <begin position="860"/>
        <end position="894"/>
    </location>
</feature>
<feature type="compositionally biased region" description="Low complexity" evidence="2">
    <location>
        <begin position="1073"/>
        <end position="1102"/>
    </location>
</feature>
<keyword evidence="4" id="KW-1185">Reference proteome</keyword>
<feature type="region of interest" description="Disordered" evidence="2">
    <location>
        <begin position="662"/>
        <end position="754"/>
    </location>
</feature>
<evidence type="ECO:0000313" key="3">
    <source>
        <dbReference type="EMBL" id="KAF9492918.1"/>
    </source>
</evidence>
<evidence type="ECO:0000313" key="4">
    <source>
        <dbReference type="Proteomes" id="UP000807025"/>
    </source>
</evidence>
<dbReference type="Proteomes" id="UP000807025">
    <property type="component" value="Unassembled WGS sequence"/>
</dbReference>
<name>A0A9P5ZRG9_PLEER</name>
<reference evidence="3" key="1">
    <citation type="submission" date="2020-11" db="EMBL/GenBank/DDBJ databases">
        <authorList>
            <consortium name="DOE Joint Genome Institute"/>
            <person name="Ahrendt S."/>
            <person name="Riley R."/>
            <person name="Andreopoulos W."/>
            <person name="Labutti K."/>
            <person name="Pangilinan J."/>
            <person name="Ruiz-Duenas F.J."/>
            <person name="Barrasa J.M."/>
            <person name="Sanchez-Garcia M."/>
            <person name="Camarero S."/>
            <person name="Miyauchi S."/>
            <person name="Serrano A."/>
            <person name="Linde D."/>
            <person name="Babiker R."/>
            <person name="Drula E."/>
            <person name="Ayuso-Fernandez I."/>
            <person name="Pacheco R."/>
            <person name="Padilla G."/>
            <person name="Ferreira P."/>
            <person name="Barriuso J."/>
            <person name="Kellner H."/>
            <person name="Castanera R."/>
            <person name="Alfaro M."/>
            <person name="Ramirez L."/>
            <person name="Pisabarro A.G."/>
            <person name="Kuo A."/>
            <person name="Tritt A."/>
            <person name="Lipzen A."/>
            <person name="He G."/>
            <person name="Yan M."/>
            <person name="Ng V."/>
            <person name="Cullen D."/>
            <person name="Martin F."/>
            <person name="Rosso M.-N."/>
            <person name="Henrissat B."/>
            <person name="Hibbett D."/>
            <person name="Martinez A.T."/>
            <person name="Grigoriev I.V."/>
        </authorList>
    </citation>
    <scope>NUCLEOTIDE SEQUENCE</scope>
    <source>
        <strain evidence="3">ATCC 90797</strain>
    </source>
</reference>
<evidence type="ECO:0008006" key="5">
    <source>
        <dbReference type="Google" id="ProtNLM"/>
    </source>
</evidence>
<dbReference type="OrthoDB" id="3114231at2759"/>
<feature type="region of interest" description="Disordered" evidence="2">
    <location>
        <begin position="791"/>
        <end position="830"/>
    </location>
</feature>
<sequence>MPSYTTQVNTCLNNWLGATTAWKGNMLIAVHGQSGEPVDWSDTLGSYVHSVLSSFTSITPLEIAISLHISRTKKKQSVCSYQPIVLHPIVGNSGILSPEVLITIFLFADLKTLIQAAEVNDVIRNAARKAFKTLVKEKMKPFFSEDTMPQFFAQLRRARGYICGNVPLSIILRANWELSELHITIPRGGASELMLWIALHGYREVEENQEYNGPSSLHLKNPETDRTVILHSSVDSYALTPILGTGVSAYMTFMTESAFYSLYTDVHERGLVLVDERHPGQEYGGHGLSVCLNGNGMGEDCGVYCCRKLWQWPADEGQHIFHWGGLDGEREINIFIQAMASTASIHSSHVAATKEFLDNFQAIHILAYAHFRRDFYRGEEIAPEVWGYTTPSFKPTTLLFIGKVLDKDSGTIYGIFSSPDEVDGLHHDNELPPGRLVLDNPGLGNTVLDTFYVKQMEHLREMMELEAANMGLTIVGVNFTEDKWLPDIHRSKMESCQSRGLYQIEFTQRWVLSWTDNPSIQAIFDKSFELVKPWEEVDALSSGTLIGVEAQLRMEKVGGSLIWRFYSTTIQIIANANELIKLSLRPLYKKNNTVTGAVYKNTKVFVFEEFLTWLNDQHAPAKARCSRYENYKRFFLQRRFDLMEEEYKELSGRVDMEIDRQTEAKAAKKDTKPTAKVTPKTQRRKRGPDGQEPPAQRLSHRMETRAESASGTSKLTTPAAEAPPKRRGRKHAHIDSEEDDNNIEHPPITIRKGGGARVEALVDELPMDFEDIDKPLDRDFSTSISAPMAAAKDDLLSRSSSARRSRTSSPRGPNLSPPRSHEVADEAAQNEIQRLRSRCPAMESMRGEAVESVAHAHKQLRTLYMSIESLRKQNQSLERALEKVIQEKNDVQAVVLSHHSTEQVAERLFEVGPTGIPISALTTFLVQELGYWADISSTLSSTLVNPDDSVVLPSGSIDIAREKSHERIEFIQRWMAAMLPSLGTTMNTELMSGVALDPMERLETILDAVGAVKTKLQQERDAKQSISKEADERKRMAIIELRLLQEQEERVAAESAALHQKKLKLMELVNANSSSISSQPSTRRTSRRTTPLSPNPPEAETTTPHHPDAMDASFSTQSRSQSRLLTLDTETVQPSTSASPSRSTRAPPTLTLQLP</sequence>
<dbReference type="AlphaFoldDB" id="A0A9P5ZRG9"/>
<organism evidence="3 4">
    <name type="scientific">Pleurotus eryngii</name>
    <name type="common">Boletus of the steppes</name>
    <dbReference type="NCBI Taxonomy" id="5323"/>
    <lineage>
        <taxon>Eukaryota</taxon>
        <taxon>Fungi</taxon>
        <taxon>Dikarya</taxon>
        <taxon>Basidiomycota</taxon>
        <taxon>Agaricomycotina</taxon>
        <taxon>Agaricomycetes</taxon>
        <taxon>Agaricomycetidae</taxon>
        <taxon>Agaricales</taxon>
        <taxon>Pleurotineae</taxon>
        <taxon>Pleurotaceae</taxon>
        <taxon>Pleurotus</taxon>
    </lineage>
</organism>
<feature type="compositionally biased region" description="Basic and acidic residues" evidence="2">
    <location>
        <begin position="662"/>
        <end position="673"/>
    </location>
</feature>
<accession>A0A9P5ZRG9</accession>
<feature type="compositionally biased region" description="Polar residues" evidence="2">
    <location>
        <begin position="1113"/>
        <end position="1133"/>
    </location>
</feature>
<feature type="compositionally biased region" description="Low complexity" evidence="2">
    <location>
        <begin position="1134"/>
        <end position="1149"/>
    </location>
</feature>
<comment type="caution">
    <text evidence="3">The sequence shown here is derived from an EMBL/GenBank/DDBJ whole genome shotgun (WGS) entry which is preliminary data.</text>
</comment>